<accession>A0A132BC99</accession>
<gene>
    <name evidence="7" type="ORF">LY89DRAFT_597168</name>
</gene>
<keyword evidence="3" id="KW-0285">Flavoprotein</keyword>
<feature type="domain" description="FAD-binding PCMH-type" evidence="6">
    <location>
        <begin position="53"/>
        <end position="215"/>
    </location>
</feature>
<dbReference type="InParanoid" id="A0A132BC99"/>
<keyword evidence="5" id="KW-0560">Oxidoreductase</keyword>
<dbReference type="Gene3D" id="3.30.465.10">
    <property type="match status" value="1"/>
</dbReference>
<name>A0A132BC99_MOLSC</name>
<dbReference type="InterPro" id="IPR016166">
    <property type="entry name" value="FAD-bd_PCMH"/>
</dbReference>
<dbReference type="PANTHER" id="PTHR42973">
    <property type="entry name" value="BINDING OXIDOREDUCTASE, PUTATIVE (AFU_ORTHOLOGUE AFUA_1G17690)-RELATED"/>
    <property type="match status" value="1"/>
</dbReference>
<dbReference type="InterPro" id="IPR050416">
    <property type="entry name" value="FAD-linked_Oxidoreductase"/>
</dbReference>
<dbReference type="SUPFAM" id="SSF56176">
    <property type="entry name" value="FAD-binding/transporter-associated domain-like"/>
    <property type="match status" value="1"/>
</dbReference>
<comment type="similarity">
    <text evidence="2">Belongs to the oxygen-dependent FAD-linked oxidoreductase family.</text>
</comment>
<dbReference type="EMBL" id="KQ947430">
    <property type="protein sequence ID" value="KUJ10052.1"/>
    <property type="molecule type" value="Genomic_DNA"/>
</dbReference>
<proteinExistence type="inferred from homology"/>
<dbReference type="InterPro" id="IPR006094">
    <property type="entry name" value="Oxid_FAD_bind_N"/>
</dbReference>
<keyword evidence="8" id="KW-1185">Reference proteome</keyword>
<dbReference type="Gene3D" id="3.40.462.20">
    <property type="match status" value="1"/>
</dbReference>
<organism evidence="7 8">
    <name type="scientific">Mollisia scopiformis</name>
    <name type="common">Conifer needle endophyte fungus</name>
    <name type="synonym">Phialocephala scopiformis</name>
    <dbReference type="NCBI Taxonomy" id="149040"/>
    <lineage>
        <taxon>Eukaryota</taxon>
        <taxon>Fungi</taxon>
        <taxon>Dikarya</taxon>
        <taxon>Ascomycota</taxon>
        <taxon>Pezizomycotina</taxon>
        <taxon>Leotiomycetes</taxon>
        <taxon>Helotiales</taxon>
        <taxon>Mollisiaceae</taxon>
        <taxon>Mollisia</taxon>
    </lineage>
</organism>
<comment type="cofactor">
    <cofactor evidence="1">
        <name>FAD</name>
        <dbReference type="ChEBI" id="CHEBI:57692"/>
    </cofactor>
</comment>
<sequence>MTCNGRIVIQKGVPLPEAALANLKASVKGEVVIKGEADEVIYRAAIDRWNKAGIQEAGIVVFVDSEQDVVACLKFVQEYDMDVTIASGRHSYYKASSTKGGLVIDLGRMRKVSIDKKSMKITAQGGCKVVDLETPLQKQGLSAVFGTINDTGGSGYLTGQHGLIIDNLLAAKVVTADGSVLEASHEQNPDLFWGIRGGGSNFGVVTEFTYRTHNQGKVFFGPLVFTPDKNHRFLQLVEPMRQATEASNGKLAVFVSFTKVLGMPSVHPVCIIFYDGTEEEARQITAPLFELGPAKAMAVMRDYAECTAPTPMSEGPPTHQHYSASNSPLNLPVDTALLEEMIAALDRMFEKYGDVVTASRLFFELRSYAKSANIDPSATALRARAPAVLLAMEGRHDGSIPSKIRTEVQAIIEIARSKQKGRFINANIGDGSEKVADMFGGNYESLRQLKKKYDPGFVFNKWYPIPPAGDCSVQSIESE</sequence>
<dbReference type="Proteomes" id="UP000070700">
    <property type="component" value="Unassembled WGS sequence"/>
</dbReference>
<evidence type="ECO:0000256" key="4">
    <source>
        <dbReference type="ARBA" id="ARBA00022827"/>
    </source>
</evidence>
<dbReference type="Gene3D" id="3.30.43.10">
    <property type="entry name" value="Uridine Diphospho-n-acetylenolpyruvylglucosamine Reductase, domain 2"/>
    <property type="match status" value="1"/>
</dbReference>
<dbReference type="InterPro" id="IPR036318">
    <property type="entry name" value="FAD-bd_PCMH-like_sf"/>
</dbReference>
<evidence type="ECO:0000256" key="2">
    <source>
        <dbReference type="ARBA" id="ARBA00005466"/>
    </source>
</evidence>
<dbReference type="Pfam" id="PF08031">
    <property type="entry name" value="BBE"/>
    <property type="match status" value="1"/>
</dbReference>
<dbReference type="OrthoDB" id="415825at2759"/>
<dbReference type="PANTHER" id="PTHR42973:SF39">
    <property type="entry name" value="FAD-BINDING PCMH-TYPE DOMAIN-CONTAINING PROTEIN"/>
    <property type="match status" value="1"/>
</dbReference>
<evidence type="ECO:0000313" key="7">
    <source>
        <dbReference type="EMBL" id="KUJ10052.1"/>
    </source>
</evidence>
<dbReference type="InterPro" id="IPR012951">
    <property type="entry name" value="BBE"/>
</dbReference>
<dbReference type="GO" id="GO:0016491">
    <property type="term" value="F:oxidoreductase activity"/>
    <property type="evidence" value="ECO:0007669"/>
    <property type="project" value="UniProtKB-KW"/>
</dbReference>
<dbReference type="STRING" id="149040.A0A132BC99"/>
<evidence type="ECO:0000256" key="5">
    <source>
        <dbReference type="ARBA" id="ARBA00023002"/>
    </source>
</evidence>
<evidence type="ECO:0000256" key="3">
    <source>
        <dbReference type="ARBA" id="ARBA00022630"/>
    </source>
</evidence>
<keyword evidence="4" id="KW-0274">FAD</keyword>
<evidence type="ECO:0000256" key="1">
    <source>
        <dbReference type="ARBA" id="ARBA00001974"/>
    </source>
</evidence>
<dbReference type="InterPro" id="IPR016169">
    <property type="entry name" value="FAD-bd_PCMH_sub2"/>
</dbReference>
<dbReference type="KEGG" id="psco:LY89DRAFT_597168"/>
<dbReference type="GO" id="GO:0071949">
    <property type="term" value="F:FAD binding"/>
    <property type="evidence" value="ECO:0007669"/>
    <property type="project" value="InterPro"/>
</dbReference>
<evidence type="ECO:0000313" key="8">
    <source>
        <dbReference type="Proteomes" id="UP000070700"/>
    </source>
</evidence>
<dbReference type="GeneID" id="28819691"/>
<dbReference type="PROSITE" id="PS51387">
    <property type="entry name" value="FAD_PCMH"/>
    <property type="match status" value="1"/>
</dbReference>
<evidence type="ECO:0000259" key="6">
    <source>
        <dbReference type="PROSITE" id="PS51387"/>
    </source>
</evidence>
<dbReference type="AlphaFoldDB" id="A0A132BC99"/>
<dbReference type="Pfam" id="PF01565">
    <property type="entry name" value="FAD_binding_4"/>
    <property type="match status" value="1"/>
</dbReference>
<protein>
    <submittedName>
        <fullName evidence="7">FAD-binding domain-containing protein</fullName>
    </submittedName>
</protein>
<dbReference type="RefSeq" id="XP_018064407.1">
    <property type="nucleotide sequence ID" value="XM_018209965.1"/>
</dbReference>
<dbReference type="InterPro" id="IPR016167">
    <property type="entry name" value="FAD-bd_PCMH_sub1"/>
</dbReference>
<reference evidence="7 8" key="1">
    <citation type="submission" date="2015-10" db="EMBL/GenBank/DDBJ databases">
        <title>Full genome of DAOMC 229536 Phialocephala scopiformis, a fungal endophyte of spruce producing the potent anti-insectan compound rugulosin.</title>
        <authorList>
            <consortium name="DOE Joint Genome Institute"/>
            <person name="Walker A.K."/>
            <person name="Frasz S.L."/>
            <person name="Seifert K.A."/>
            <person name="Miller J.D."/>
            <person name="Mondo S.J."/>
            <person name="Labutti K."/>
            <person name="Lipzen A."/>
            <person name="Dockter R."/>
            <person name="Kennedy M."/>
            <person name="Grigoriev I.V."/>
            <person name="Spatafora J.W."/>
        </authorList>
    </citation>
    <scope>NUCLEOTIDE SEQUENCE [LARGE SCALE GENOMIC DNA]</scope>
    <source>
        <strain evidence="7 8">CBS 120377</strain>
    </source>
</reference>